<dbReference type="Pfam" id="PF02811">
    <property type="entry name" value="PHP"/>
    <property type="match status" value="1"/>
</dbReference>
<dbReference type="InterPro" id="IPR016195">
    <property type="entry name" value="Pol/histidinol_Pase-like"/>
</dbReference>
<dbReference type="Gene3D" id="1.10.150.650">
    <property type="match status" value="1"/>
</dbReference>
<dbReference type="OrthoDB" id="9804333at2"/>
<dbReference type="PANTHER" id="PTHR42924">
    <property type="entry name" value="EXONUCLEASE"/>
    <property type="match status" value="1"/>
</dbReference>
<dbReference type="InterPro" id="IPR052018">
    <property type="entry name" value="PHP_domain"/>
</dbReference>
<accession>A0A1D9MJD2</accession>
<reference evidence="2 3" key="1">
    <citation type="submission" date="2016-10" db="EMBL/GenBank/DDBJ databases">
        <title>Actinomyces aegypiusis sp. nov., isolated from the Aegypius monachus in Qinghai Tibet Plateau China.</title>
        <authorList>
            <person name="Wang Y."/>
        </authorList>
    </citation>
    <scope>NUCLEOTIDE SEQUENCE [LARGE SCALE GENOMIC DNA]</scope>
    <source>
        <strain evidence="2 3">VUL4_3</strain>
    </source>
</reference>
<dbReference type="PANTHER" id="PTHR42924:SF3">
    <property type="entry name" value="POLYMERASE_HISTIDINOL PHOSPHATASE N-TERMINAL DOMAIN-CONTAINING PROTEIN"/>
    <property type="match status" value="1"/>
</dbReference>
<dbReference type="SUPFAM" id="SSF89550">
    <property type="entry name" value="PHP domain-like"/>
    <property type="match status" value="1"/>
</dbReference>
<organism evidence="2 3">
    <name type="scientific">Boudabousia tangfeifanii</name>
    <dbReference type="NCBI Taxonomy" id="1912795"/>
    <lineage>
        <taxon>Bacteria</taxon>
        <taxon>Bacillati</taxon>
        <taxon>Actinomycetota</taxon>
        <taxon>Actinomycetes</taxon>
        <taxon>Actinomycetales</taxon>
        <taxon>Actinomycetaceae</taxon>
        <taxon>Boudabousia</taxon>
    </lineage>
</organism>
<dbReference type="InterPro" id="IPR004013">
    <property type="entry name" value="PHP_dom"/>
</dbReference>
<dbReference type="Gene3D" id="3.20.20.140">
    <property type="entry name" value="Metal-dependent hydrolases"/>
    <property type="match status" value="1"/>
</dbReference>
<dbReference type="InterPro" id="IPR003141">
    <property type="entry name" value="Pol/His_phosphatase_N"/>
</dbReference>
<proteinExistence type="predicted"/>
<evidence type="ECO:0000259" key="1">
    <source>
        <dbReference type="SMART" id="SM00481"/>
    </source>
</evidence>
<keyword evidence="3" id="KW-1185">Reference proteome</keyword>
<feature type="domain" description="Polymerase/histidinol phosphatase N-terminal" evidence="1">
    <location>
        <begin position="6"/>
        <end position="71"/>
    </location>
</feature>
<dbReference type="KEGG" id="avu:BK816_02550"/>
<dbReference type="EMBL" id="CP017812">
    <property type="protein sequence ID" value="AOZ72318.1"/>
    <property type="molecule type" value="Genomic_DNA"/>
</dbReference>
<dbReference type="SMART" id="SM00481">
    <property type="entry name" value="POLIIIAc"/>
    <property type="match status" value="1"/>
</dbReference>
<dbReference type="CDD" id="cd07438">
    <property type="entry name" value="PHP_HisPPase_AMP"/>
    <property type="match status" value="1"/>
</dbReference>
<evidence type="ECO:0000313" key="3">
    <source>
        <dbReference type="Proteomes" id="UP000176288"/>
    </source>
</evidence>
<dbReference type="RefSeq" id="WP_071163784.1">
    <property type="nucleotide sequence ID" value="NZ_CP017812.1"/>
</dbReference>
<dbReference type="AlphaFoldDB" id="A0A1D9MJD2"/>
<dbReference type="Proteomes" id="UP000176288">
    <property type="component" value="Chromosome"/>
</dbReference>
<dbReference type="GO" id="GO:0035312">
    <property type="term" value="F:5'-3' DNA exonuclease activity"/>
    <property type="evidence" value="ECO:0007669"/>
    <property type="project" value="TreeGrafter"/>
</dbReference>
<dbReference type="STRING" id="1912795.BK816_02550"/>
<sequence length="282" mass="30667">MPAQKIDLHTHSSYSDGTDTIEEMLQKAQDAGLTKMALTDHDTYEGWQEFSALGPKYGIDVLCGTEVSTKLDGHSVHMLAYGYQPGGELDAIFARACDSRRTRGQRMVEKLSVDYPITWEDVIAQTAGETTTIGRPHIADALVATGKFADRKAAFNGPLSPQSPYYASYWAPTPVDAIKAINASGGLAVIAHAFSITRRTSPSDEDIAAMVEAGLAGMERDHRDHLPEQRAHVDRLAKECGLFVTGSSDYHGLGKPNLLGENTTSIEVWEEICSRVSVITLK</sequence>
<protein>
    <recommendedName>
        <fullName evidence="1">Polymerase/histidinol phosphatase N-terminal domain-containing protein</fullName>
    </recommendedName>
</protein>
<dbReference type="GO" id="GO:0004534">
    <property type="term" value="F:5'-3' RNA exonuclease activity"/>
    <property type="evidence" value="ECO:0007669"/>
    <property type="project" value="TreeGrafter"/>
</dbReference>
<evidence type="ECO:0000313" key="2">
    <source>
        <dbReference type="EMBL" id="AOZ72318.1"/>
    </source>
</evidence>
<name>A0A1D9MJD2_9ACTO</name>
<gene>
    <name evidence="2" type="ORF">BK816_02550</name>
</gene>